<sequence>MHLYFAVMSFQFAIVGEFGKYQKIRLCMICLVSVLCAFHAQNMVFVGARPAQYCTIPSVNRSGDSWKNVTQEDFNVSLRDVPENVGCSIRSLTETRRLVELGLYSFEELKKNEKHNNSDRALYGVDIF</sequence>
<dbReference type="EMBL" id="JARBDR010000337">
    <property type="protein sequence ID" value="KAJ8315509.1"/>
    <property type="molecule type" value="Genomic_DNA"/>
</dbReference>
<evidence type="ECO:0000313" key="1">
    <source>
        <dbReference type="EMBL" id="KAJ8315509.1"/>
    </source>
</evidence>
<keyword evidence="2" id="KW-1185">Reference proteome</keyword>
<proteinExistence type="predicted"/>
<evidence type="ECO:0000313" key="2">
    <source>
        <dbReference type="Proteomes" id="UP001217089"/>
    </source>
</evidence>
<name>A0ABQ9FDY5_TEGGR</name>
<gene>
    <name evidence="1" type="ORF">KUTeg_007659</name>
</gene>
<dbReference type="Proteomes" id="UP001217089">
    <property type="component" value="Unassembled WGS sequence"/>
</dbReference>
<comment type="caution">
    <text evidence="1">The sequence shown here is derived from an EMBL/GenBank/DDBJ whole genome shotgun (WGS) entry which is preliminary data.</text>
</comment>
<reference evidence="1 2" key="1">
    <citation type="submission" date="2022-12" db="EMBL/GenBank/DDBJ databases">
        <title>Chromosome-level genome of Tegillarca granosa.</title>
        <authorList>
            <person name="Kim J."/>
        </authorList>
    </citation>
    <scope>NUCLEOTIDE SEQUENCE [LARGE SCALE GENOMIC DNA]</scope>
    <source>
        <strain evidence="1">Teg-2019</strain>
        <tissue evidence="1">Adductor muscle</tissue>
    </source>
</reference>
<accession>A0ABQ9FDY5</accession>
<organism evidence="1 2">
    <name type="scientific">Tegillarca granosa</name>
    <name type="common">Malaysian cockle</name>
    <name type="synonym">Anadara granosa</name>
    <dbReference type="NCBI Taxonomy" id="220873"/>
    <lineage>
        <taxon>Eukaryota</taxon>
        <taxon>Metazoa</taxon>
        <taxon>Spiralia</taxon>
        <taxon>Lophotrochozoa</taxon>
        <taxon>Mollusca</taxon>
        <taxon>Bivalvia</taxon>
        <taxon>Autobranchia</taxon>
        <taxon>Pteriomorphia</taxon>
        <taxon>Arcoida</taxon>
        <taxon>Arcoidea</taxon>
        <taxon>Arcidae</taxon>
        <taxon>Tegillarca</taxon>
    </lineage>
</organism>
<protein>
    <submittedName>
        <fullName evidence="1">Uncharacterized protein</fullName>
    </submittedName>
</protein>